<evidence type="ECO:0000259" key="3">
    <source>
        <dbReference type="PROSITE" id="PS51208"/>
    </source>
</evidence>
<dbReference type="InterPro" id="IPR024973">
    <property type="entry name" value="ESPR"/>
</dbReference>
<dbReference type="PROSITE" id="PS51208">
    <property type="entry name" value="AUTOTRANSPORTER"/>
    <property type="match status" value="1"/>
</dbReference>
<dbReference type="Gene3D" id="2.160.20.20">
    <property type="match status" value="1"/>
</dbReference>
<evidence type="ECO:0000256" key="1">
    <source>
        <dbReference type="ARBA" id="ARBA00023026"/>
    </source>
</evidence>
<dbReference type="RefSeq" id="WP_349927587.1">
    <property type="nucleotide sequence ID" value="NZ_CP157981.1"/>
</dbReference>
<dbReference type="PANTHER" id="PTHR35037:SF3">
    <property type="entry name" value="C-TERMINAL REGION OF AIDA-LIKE PROTEIN"/>
    <property type="match status" value="1"/>
</dbReference>
<dbReference type="Gene3D" id="2.40.128.130">
    <property type="entry name" value="Autotransporter beta-domain"/>
    <property type="match status" value="1"/>
</dbReference>
<dbReference type="InterPro" id="IPR006315">
    <property type="entry name" value="OM_autotransptr_brl_dom"/>
</dbReference>
<proteinExistence type="predicted"/>
<dbReference type="Pfam" id="PF13018">
    <property type="entry name" value="ESPR"/>
    <property type="match status" value="1"/>
</dbReference>
<keyword evidence="2" id="KW-0472">Membrane</keyword>
<dbReference type="InterPro" id="IPR012332">
    <property type="entry name" value="Autotransporter_pectin_lyase_C"/>
</dbReference>
<dbReference type="SUPFAM" id="SSF51126">
    <property type="entry name" value="Pectin lyase-like"/>
    <property type="match status" value="1"/>
</dbReference>
<keyword evidence="1" id="KW-0843">Virulence</keyword>
<reference evidence="4" key="1">
    <citation type="submission" date="2024-06" db="EMBL/GenBank/DDBJ databases">
        <authorList>
            <person name="Song Z."/>
        </authorList>
    </citation>
    <scope>NUCLEOTIDE SEQUENCE</scope>
    <source>
        <strain evidence="4">A1-4-2</strain>
    </source>
</reference>
<feature type="transmembrane region" description="Helical" evidence="2">
    <location>
        <begin position="38"/>
        <end position="57"/>
    </location>
</feature>
<dbReference type="Pfam" id="PF03797">
    <property type="entry name" value="Autotransporter"/>
    <property type="match status" value="1"/>
</dbReference>
<dbReference type="GO" id="GO:0019867">
    <property type="term" value="C:outer membrane"/>
    <property type="evidence" value="ECO:0007669"/>
    <property type="project" value="InterPro"/>
</dbReference>
<dbReference type="SMART" id="SM00869">
    <property type="entry name" value="Autotransporter"/>
    <property type="match status" value="1"/>
</dbReference>
<name>A0AAU7SW32_9GAMM</name>
<dbReference type="SUPFAM" id="SSF103515">
    <property type="entry name" value="Autotransporter"/>
    <property type="match status" value="1"/>
</dbReference>
<dbReference type="NCBIfam" id="TIGR01414">
    <property type="entry name" value="autotrans_barl"/>
    <property type="match status" value="1"/>
</dbReference>
<evidence type="ECO:0000313" key="4">
    <source>
        <dbReference type="EMBL" id="XBU15183.1"/>
    </source>
</evidence>
<sequence length="1261" mass="130654">MNKIYRCIYNEALGTWVAVSELAQAKGKRSRGRLAKTILATSLAVAGTVGSSAAFAVDLPAASYSQIIVDGSDASVTLTSATTPVVVGPIDAEIGSYPETLPDPQPDSTIVVANGAQFNYSSLEATNNYASTAFNLLGDGSGTLTQAQQAYLDKNATDMAKTTKGKHGELELAAVPAGVVQIVDHGTFGTVVQAADAGNTLIHLGAESSLTATGTAHGIYAANQTGNVNVTIAGDINTPDRVFGATYTGNVLGPAVDGNGNPIYVQQTDGNGELVFDEFNNPVYVQLIEHDKPVFDENGDPVYLQVMEPTGDTREVAVVTAGGGHGVYVDTLSPTGIYPETPQAISITQLSTSTIAAGGAGIKGVAGGLGTVNISQDAGAVIGAGDGGIAAEGEAGDVTVAMAGTINSGGNGIHAHAGAGDVTVNLASTAQIVAGESGLHAHTSNYKGEDGLASGNKSVVTVVTADGSSIQAAESGIHAHSGGGNVIVNNAADIVAATLEPINNEVIYANSSTAMQDISNGGRAIHAHSGGGTVTVNSSGDLLAYEDGIYAHSGGHNDDGTEFVNANKVVVNTSGNIISAIGNGIRVNTSGAAEITNTANITAAFRDYVPVEGDLPFPNEPENPANWELADMYAILGGAGDETVNQQGGTLIGGINLKAGDDTLIATGGKIVGDIWMEAGSDTLSLKAGTDVSELSYLDGGSQADTLNIGVDLTGRSEAEPAETIYPEFPILPGAAGNVALVGWETVNVQEGAVFSLSGDLNLSGDSEPVPTITMLAPTTTGTLNIEEGSTLALAPGTLASTVTANVNNFGTIDLHRGDAAPVNTLTVEGNYAAGSDLIVDVNLATGASDQLVINGTATGNTHVTAINGLGDVTAADQITQLPTVIVTDPTGGGTFTGMAGTSNAGEGQLISNELGTEYSWTLNALNAEGTPIYKAEVSGYTQMPYANTLLGYDMLGTLHDRVGEQQTWAWDKCGECQETQGNQVWARVRGGNTELTGDNRLDMEMDNFVAQLGYDFSVNYNPDNGSRRHTGFMLGYGQSKIDFFDQYRAENAQIVADKFTGEGTTDAASVGLYSTYYDKNGSYLDLVGQVSYLQNEYKARDGHNADQDGWGAGLSAEVGRPYKLGNSHWLIEPQAQLSYQFVSLEDFNDGSAHVDQDDQHSLRGRIGTRLAYNAPTADYRTKTFYAVANVLSDFIEPTDVNIGRDKLNEDYSRTWGEVGLGMQLPIATSAYVYADARYQQELSGEDRNGYTGTIGLKHSW</sequence>
<evidence type="ECO:0000256" key="2">
    <source>
        <dbReference type="SAM" id="Phobius"/>
    </source>
</evidence>
<keyword evidence="2" id="KW-1133">Transmembrane helix</keyword>
<dbReference type="PANTHER" id="PTHR35037">
    <property type="entry name" value="C-TERMINAL REGION OF AIDA-LIKE PROTEIN"/>
    <property type="match status" value="1"/>
</dbReference>
<feature type="domain" description="Autotransporter" evidence="3">
    <location>
        <begin position="978"/>
        <end position="1261"/>
    </location>
</feature>
<dbReference type="InterPro" id="IPR051551">
    <property type="entry name" value="Autotransporter_adhesion"/>
</dbReference>
<accession>A0AAU7SW32</accession>
<gene>
    <name evidence="4" type="ORF">ABJ384_12125</name>
</gene>
<dbReference type="InterPro" id="IPR005546">
    <property type="entry name" value="Autotransporte_beta"/>
</dbReference>
<dbReference type="AlphaFoldDB" id="A0AAU7SW32"/>
<dbReference type="CDD" id="cd00253">
    <property type="entry name" value="PL_Passenger_AT"/>
    <property type="match status" value="1"/>
</dbReference>
<dbReference type="InterPro" id="IPR011050">
    <property type="entry name" value="Pectin_lyase_fold/virulence"/>
</dbReference>
<organism evidence="4">
    <name type="scientific">Acinetobacter sp. A1-4-2</name>
    <dbReference type="NCBI Taxonomy" id="3156489"/>
    <lineage>
        <taxon>Bacteria</taxon>
        <taxon>Pseudomonadati</taxon>
        <taxon>Pseudomonadota</taxon>
        <taxon>Gammaproteobacteria</taxon>
        <taxon>Moraxellales</taxon>
        <taxon>Moraxellaceae</taxon>
        <taxon>Acinetobacter</taxon>
    </lineage>
</organism>
<protein>
    <submittedName>
        <fullName evidence="4">Autotransporter outer membrane beta-barrel domain-containing protein</fullName>
    </submittedName>
</protein>
<dbReference type="EMBL" id="CP157981">
    <property type="protein sequence ID" value="XBU15183.1"/>
    <property type="molecule type" value="Genomic_DNA"/>
</dbReference>
<keyword evidence="2" id="KW-0812">Transmembrane</keyword>
<dbReference type="InterPro" id="IPR036709">
    <property type="entry name" value="Autotransporte_beta_dom_sf"/>
</dbReference>